<evidence type="ECO:0000313" key="3">
    <source>
        <dbReference type="Proteomes" id="UP000261174"/>
    </source>
</evidence>
<organism evidence="2 3">
    <name type="scientific">Chitinophaga silvisoli</name>
    <dbReference type="NCBI Taxonomy" id="2291814"/>
    <lineage>
        <taxon>Bacteria</taxon>
        <taxon>Pseudomonadati</taxon>
        <taxon>Bacteroidota</taxon>
        <taxon>Chitinophagia</taxon>
        <taxon>Chitinophagales</taxon>
        <taxon>Chitinophagaceae</taxon>
        <taxon>Chitinophaga</taxon>
    </lineage>
</organism>
<dbReference type="EMBL" id="QTJV01000016">
    <property type="protein sequence ID" value="RFM31200.1"/>
    <property type="molecule type" value="Genomic_DNA"/>
</dbReference>
<gene>
    <name evidence="2" type="ORF">DXN04_30650</name>
</gene>
<proteinExistence type="predicted"/>
<dbReference type="InterPro" id="IPR014922">
    <property type="entry name" value="YdhG-like"/>
</dbReference>
<protein>
    <recommendedName>
        <fullName evidence="1">YdhG-like domain-containing protein</fullName>
    </recommendedName>
</protein>
<dbReference type="Proteomes" id="UP000261174">
    <property type="component" value="Unassembled WGS sequence"/>
</dbReference>
<name>A0A3E1NTG2_9BACT</name>
<dbReference type="AlphaFoldDB" id="A0A3E1NTG2"/>
<comment type="caution">
    <text evidence="2">The sequence shown here is derived from an EMBL/GenBank/DDBJ whole genome shotgun (WGS) entry which is preliminary data.</text>
</comment>
<evidence type="ECO:0000313" key="2">
    <source>
        <dbReference type="EMBL" id="RFM31200.1"/>
    </source>
</evidence>
<accession>A0A3E1NTG2</accession>
<reference evidence="2 3" key="1">
    <citation type="submission" date="2018-08" db="EMBL/GenBank/DDBJ databases">
        <title>Chitinophaga sp. K20C18050901, a novel bacterium isolated from forest soil.</title>
        <authorList>
            <person name="Wang C."/>
        </authorList>
    </citation>
    <scope>NUCLEOTIDE SEQUENCE [LARGE SCALE GENOMIC DNA]</scope>
    <source>
        <strain evidence="2 3">K20C18050901</strain>
    </source>
</reference>
<dbReference type="Pfam" id="PF13376">
    <property type="entry name" value="OmdA"/>
    <property type="match status" value="1"/>
</dbReference>
<dbReference type="Gene3D" id="3.90.1150.200">
    <property type="match status" value="1"/>
</dbReference>
<dbReference type="Pfam" id="PF08818">
    <property type="entry name" value="DUF1801"/>
    <property type="match status" value="1"/>
</dbReference>
<dbReference type="SUPFAM" id="SSF159888">
    <property type="entry name" value="YdhG-like"/>
    <property type="match status" value="1"/>
</dbReference>
<dbReference type="InterPro" id="IPR016786">
    <property type="entry name" value="YdeI_bac"/>
</dbReference>
<dbReference type="PIRSF" id="PIRSF021308">
    <property type="entry name" value="UCP021308"/>
    <property type="match status" value="1"/>
</dbReference>
<sequence>MAGINTPDEFFAHLSQWKEELLTLRRILLKTGLEETFKWGKPTYTANGKNIVGVSDFKSYCGLWFFQGALLEDKAKVLINAQEGTKAMRSMRFASVKEIDEKLIKAYVAEAVANEAKGLKITADKNKPLIIPEELQQLLDANPALKEKFAAFNKTNQRDFAEHISTAKQEKTKLARLEKVRTLIEQGIGLHDKYK</sequence>
<evidence type="ECO:0000259" key="1">
    <source>
        <dbReference type="Pfam" id="PF08818"/>
    </source>
</evidence>
<dbReference type="OrthoDB" id="214150at2"/>
<feature type="domain" description="YdhG-like" evidence="1">
    <location>
        <begin position="17"/>
        <end position="112"/>
    </location>
</feature>
<keyword evidence="3" id="KW-1185">Reference proteome</keyword>
<dbReference type="RefSeq" id="WP_116857234.1">
    <property type="nucleotide sequence ID" value="NZ_QTJV01000016.1"/>
</dbReference>